<proteinExistence type="predicted"/>
<dbReference type="EMBL" id="JAUTXU010000063">
    <property type="protein sequence ID" value="KAK3713314.1"/>
    <property type="molecule type" value="Genomic_DNA"/>
</dbReference>
<dbReference type="Proteomes" id="UP001281147">
    <property type="component" value="Unassembled WGS sequence"/>
</dbReference>
<accession>A0ACC3NBR4</accession>
<protein>
    <submittedName>
        <fullName evidence="1">Uncharacterized protein</fullName>
    </submittedName>
</protein>
<evidence type="ECO:0000313" key="1">
    <source>
        <dbReference type="EMBL" id="KAK3713314.1"/>
    </source>
</evidence>
<keyword evidence="2" id="KW-1185">Reference proteome</keyword>
<name>A0ACC3NBR4_9PEZI</name>
<sequence>MGFLHPDMGWGKWNCSLDLRDAAGANRAKELILEADVVVYGYRPQVLDKYGLGTEDVLKLCAQRSRGVIVPRLNCYGWTGPWAGRSGWQQISDACCGVSLEYGRALHHTDEPVTPVFPNSDHCGGVAGELGVISALMMRARKGGSYTVDCSLNAYSQWLVGQIGTYPPDVWEKVLATHGKPKFRHYHPMQYLFPTGVKLLRQNTSHSLDDDFFDVRDAKAMDCKIRSSEAGLPNRRKNEWGGQGEVAIGLDGGEGSLTQFVPRDG</sequence>
<organism evidence="1 2">
    <name type="scientific">Vermiconidia calcicola</name>
    <dbReference type="NCBI Taxonomy" id="1690605"/>
    <lineage>
        <taxon>Eukaryota</taxon>
        <taxon>Fungi</taxon>
        <taxon>Dikarya</taxon>
        <taxon>Ascomycota</taxon>
        <taxon>Pezizomycotina</taxon>
        <taxon>Dothideomycetes</taxon>
        <taxon>Dothideomycetidae</taxon>
        <taxon>Mycosphaerellales</taxon>
        <taxon>Extremaceae</taxon>
        <taxon>Vermiconidia</taxon>
    </lineage>
</organism>
<reference evidence="1" key="1">
    <citation type="submission" date="2023-07" db="EMBL/GenBank/DDBJ databases">
        <title>Black Yeasts Isolated from many extreme environments.</title>
        <authorList>
            <person name="Coleine C."/>
            <person name="Stajich J.E."/>
            <person name="Selbmann L."/>
        </authorList>
    </citation>
    <scope>NUCLEOTIDE SEQUENCE</scope>
    <source>
        <strain evidence="1">CCFEE 5714</strain>
    </source>
</reference>
<comment type="caution">
    <text evidence="1">The sequence shown here is derived from an EMBL/GenBank/DDBJ whole genome shotgun (WGS) entry which is preliminary data.</text>
</comment>
<gene>
    <name evidence="1" type="ORF">LTR37_008506</name>
</gene>
<evidence type="ECO:0000313" key="2">
    <source>
        <dbReference type="Proteomes" id="UP001281147"/>
    </source>
</evidence>